<feature type="domain" description="Pyridoxamine 5'-phosphate oxidase N-terminal" evidence="10">
    <location>
        <begin position="72"/>
        <end position="162"/>
    </location>
</feature>
<evidence type="ECO:0000256" key="7">
    <source>
        <dbReference type="ARBA" id="ARBA00022630"/>
    </source>
</evidence>
<dbReference type="GO" id="GO:0008615">
    <property type="term" value="P:pyridoxine biosynthetic process"/>
    <property type="evidence" value="ECO:0007669"/>
    <property type="project" value="InterPro"/>
</dbReference>
<evidence type="ECO:0000256" key="6">
    <source>
        <dbReference type="ARBA" id="ARBA00012801"/>
    </source>
</evidence>
<evidence type="ECO:0000256" key="4">
    <source>
        <dbReference type="ARBA" id="ARBA00005037"/>
    </source>
</evidence>
<sequence>MNRMPVLKQRLRVVALLNSLLPSRSQPQQLQPQVRALPESELDVETHQAIREPYSILQSWLFAAQHHTSHCKSRVACLATVDATGQPVTRLTNVEQINPSGITFYTALGSRQAGEISTNPHVSLHFHWPEMERSVHIAGIASRVSALQAQHQFWKYPRHVQLSMSGIQESNKDVSIYNKIKQLFSTWFTIEEEPLPAPRNWGGFQLKPTLYEFFDSTRGIPYTRCMRFRRCLAMPRGMRNRRLNADCYDWIFENCFN</sequence>
<evidence type="ECO:0000313" key="12">
    <source>
        <dbReference type="RefSeq" id="XP_034114688.2"/>
    </source>
</evidence>
<dbReference type="InterPro" id="IPR011576">
    <property type="entry name" value="Pyridox_Oxase_N"/>
</dbReference>
<dbReference type="RefSeq" id="XP_034114688.2">
    <property type="nucleotide sequence ID" value="XM_034258797.2"/>
</dbReference>
<gene>
    <name evidence="12" type="primary">LOC117574826</name>
</gene>
<evidence type="ECO:0000256" key="3">
    <source>
        <dbReference type="ARBA" id="ARBA00004738"/>
    </source>
</evidence>
<protein>
    <recommendedName>
        <fullName evidence="6">pyridoxal 5'-phosphate synthase</fullName>
        <ecNumber evidence="6">1.4.3.5</ecNumber>
    </recommendedName>
</protein>
<keyword evidence="7" id="KW-0285">Flavoprotein</keyword>
<name>A0A6P8XNP8_DROAB</name>
<evidence type="ECO:0000256" key="2">
    <source>
        <dbReference type="ARBA" id="ARBA00003691"/>
    </source>
</evidence>
<keyword evidence="11" id="KW-1185">Reference proteome</keyword>
<organism evidence="11 12">
    <name type="scientific">Drosophila albomicans</name>
    <name type="common">Fruit fly</name>
    <dbReference type="NCBI Taxonomy" id="7291"/>
    <lineage>
        <taxon>Eukaryota</taxon>
        <taxon>Metazoa</taxon>
        <taxon>Ecdysozoa</taxon>
        <taxon>Arthropoda</taxon>
        <taxon>Hexapoda</taxon>
        <taxon>Insecta</taxon>
        <taxon>Pterygota</taxon>
        <taxon>Neoptera</taxon>
        <taxon>Endopterygota</taxon>
        <taxon>Diptera</taxon>
        <taxon>Brachycera</taxon>
        <taxon>Muscomorpha</taxon>
        <taxon>Ephydroidea</taxon>
        <taxon>Drosophilidae</taxon>
        <taxon>Drosophila</taxon>
    </lineage>
</organism>
<comment type="function">
    <text evidence="2">Catalyzes the oxidation of either pyridoxine 5'-phosphate (PNP) or pyridoxamine 5'-phosphate (PMP) into pyridoxal 5'-phosphate (PLP).</text>
</comment>
<dbReference type="GeneID" id="117574826"/>
<reference evidence="12" key="1">
    <citation type="submission" date="2025-08" db="UniProtKB">
        <authorList>
            <consortium name="RefSeq"/>
        </authorList>
    </citation>
    <scope>IDENTIFICATION</scope>
    <source>
        <strain evidence="12">15112-1751.03</strain>
        <tissue evidence="12">Whole Adult</tissue>
    </source>
</reference>
<evidence type="ECO:0000256" key="9">
    <source>
        <dbReference type="ARBA" id="ARBA00023002"/>
    </source>
</evidence>
<accession>A0A6P8XNP8</accession>
<dbReference type="EC" id="1.4.3.5" evidence="6"/>
<dbReference type="AlphaFoldDB" id="A0A6P8XNP8"/>
<proteinExistence type="inferred from homology"/>
<keyword evidence="9" id="KW-0560">Oxidoreductase</keyword>
<dbReference type="Proteomes" id="UP000515160">
    <property type="component" value="Chromosome 2R"/>
</dbReference>
<dbReference type="PANTHER" id="PTHR10851">
    <property type="entry name" value="PYRIDOXINE-5-PHOSPHATE OXIDASE"/>
    <property type="match status" value="1"/>
</dbReference>
<dbReference type="Pfam" id="PF01243">
    <property type="entry name" value="PNPOx_N"/>
    <property type="match status" value="1"/>
</dbReference>
<dbReference type="SUPFAM" id="SSF50475">
    <property type="entry name" value="FMN-binding split barrel"/>
    <property type="match status" value="1"/>
</dbReference>
<evidence type="ECO:0000256" key="5">
    <source>
        <dbReference type="ARBA" id="ARBA00007301"/>
    </source>
</evidence>
<evidence type="ECO:0000259" key="10">
    <source>
        <dbReference type="Pfam" id="PF01243"/>
    </source>
</evidence>
<dbReference type="GO" id="GO:0010181">
    <property type="term" value="F:FMN binding"/>
    <property type="evidence" value="ECO:0007669"/>
    <property type="project" value="InterPro"/>
</dbReference>
<comment type="similarity">
    <text evidence="5">Belongs to the pyridoxamine 5'-phosphate oxidase family.</text>
</comment>
<comment type="cofactor">
    <cofactor evidence="1">
        <name>FMN</name>
        <dbReference type="ChEBI" id="CHEBI:58210"/>
    </cofactor>
</comment>
<evidence type="ECO:0000313" key="11">
    <source>
        <dbReference type="Proteomes" id="UP000515160"/>
    </source>
</evidence>
<dbReference type="UniPathway" id="UPA01068">
    <property type="reaction ID" value="UER00304"/>
</dbReference>
<dbReference type="InterPro" id="IPR000659">
    <property type="entry name" value="Pyridox_Oxase"/>
</dbReference>
<dbReference type="OrthoDB" id="303614at2759"/>
<comment type="pathway">
    <text evidence="3">Cofactor metabolism; pyridoxal 5'-phosphate salvage; pyridoxal 5'-phosphate from pyridoxamine 5'-phosphate: step 1/1.</text>
</comment>
<keyword evidence="8" id="KW-0288">FMN</keyword>
<dbReference type="InterPro" id="IPR012349">
    <property type="entry name" value="Split_barrel_FMN-bd"/>
</dbReference>
<dbReference type="Gene3D" id="2.30.110.10">
    <property type="entry name" value="Electron Transport, Fmn-binding Protein, Chain A"/>
    <property type="match status" value="1"/>
</dbReference>
<dbReference type="PANTHER" id="PTHR10851:SF0">
    <property type="entry name" value="PYRIDOXINE-5'-PHOSPHATE OXIDASE"/>
    <property type="match status" value="1"/>
</dbReference>
<comment type="pathway">
    <text evidence="4">Cofactor metabolism; pyridoxal 5'-phosphate salvage; pyridoxal 5'-phosphate from pyridoxine 5'-phosphate: step 1/1.</text>
</comment>
<evidence type="ECO:0000256" key="8">
    <source>
        <dbReference type="ARBA" id="ARBA00022643"/>
    </source>
</evidence>
<evidence type="ECO:0000256" key="1">
    <source>
        <dbReference type="ARBA" id="ARBA00001917"/>
    </source>
</evidence>
<dbReference type="GO" id="GO:0004733">
    <property type="term" value="F:pyridoxamine phosphate oxidase activity"/>
    <property type="evidence" value="ECO:0007669"/>
    <property type="project" value="UniProtKB-EC"/>
</dbReference>